<dbReference type="AlphaFoldDB" id="A0A8K0T714"/>
<proteinExistence type="predicted"/>
<comment type="caution">
    <text evidence="1">The sequence shown here is derived from an EMBL/GenBank/DDBJ whole genome shotgun (WGS) entry which is preliminary data.</text>
</comment>
<dbReference type="OrthoDB" id="3799754at2759"/>
<dbReference type="Proteomes" id="UP000813385">
    <property type="component" value="Unassembled WGS sequence"/>
</dbReference>
<evidence type="ECO:0000313" key="1">
    <source>
        <dbReference type="EMBL" id="KAH7347338.1"/>
    </source>
</evidence>
<reference evidence="1" key="1">
    <citation type="journal article" date="2021" name="Nat. Commun.">
        <title>Genetic determinants of endophytism in the Arabidopsis root mycobiome.</title>
        <authorList>
            <person name="Mesny F."/>
            <person name="Miyauchi S."/>
            <person name="Thiergart T."/>
            <person name="Pickel B."/>
            <person name="Atanasova L."/>
            <person name="Karlsson M."/>
            <person name="Huettel B."/>
            <person name="Barry K.W."/>
            <person name="Haridas S."/>
            <person name="Chen C."/>
            <person name="Bauer D."/>
            <person name="Andreopoulos W."/>
            <person name="Pangilinan J."/>
            <person name="LaButti K."/>
            <person name="Riley R."/>
            <person name="Lipzen A."/>
            <person name="Clum A."/>
            <person name="Drula E."/>
            <person name="Henrissat B."/>
            <person name="Kohler A."/>
            <person name="Grigoriev I.V."/>
            <person name="Martin F.M."/>
            <person name="Hacquard S."/>
        </authorList>
    </citation>
    <scope>NUCLEOTIDE SEQUENCE</scope>
    <source>
        <strain evidence="1">MPI-CAGE-AT-0016</strain>
    </source>
</reference>
<sequence>MPSQSRCHLLEAPEDIRRLIYAACVTYPGCLHYDYDSGKLLDNRNAPIDIPLARTCKLIASEMEGPVLRSNTIHFKTYYTDVHRHRDRAWRQGLELLDRIRLLILASAYSSRVATDALAATSTRYPSRHREDRVSVLGDMLEQLASTTGDVLRSDADTFLRREFRVLEESLATDISELDSTDFRPVGPLPFRFRMTNLDLGPLDAVAVANFDDRRWMIPTDEDITALWSVLGGSSPSPRKEK</sequence>
<gene>
    <name evidence="1" type="ORF">B0T11DRAFT_322122</name>
</gene>
<organism evidence="1 2">
    <name type="scientific">Plectosphaerella cucumerina</name>
    <dbReference type="NCBI Taxonomy" id="40658"/>
    <lineage>
        <taxon>Eukaryota</taxon>
        <taxon>Fungi</taxon>
        <taxon>Dikarya</taxon>
        <taxon>Ascomycota</taxon>
        <taxon>Pezizomycotina</taxon>
        <taxon>Sordariomycetes</taxon>
        <taxon>Hypocreomycetidae</taxon>
        <taxon>Glomerellales</taxon>
        <taxon>Plectosphaerellaceae</taxon>
        <taxon>Plectosphaerella</taxon>
    </lineage>
</organism>
<name>A0A8K0T714_9PEZI</name>
<keyword evidence="2" id="KW-1185">Reference proteome</keyword>
<evidence type="ECO:0000313" key="2">
    <source>
        <dbReference type="Proteomes" id="UP000813385"/>
    </source>
</evidence>
<protein>
    <submittedName>
        <fullName evidence="1">Uncharacterized protein</fullName>
    </submittedName>
</protein>
<dbReference type="EMBL" id="JAGPXD010000007">
    <property type="protein sequence ID" value="KAH7347338.1"/>
    <property type="molecule type" value="Genomic_DNA"/>
</dbReference>
<accession>A0A8K0T714</accession>